<proteinExistence type="predicted"/>
<keyword evidence="3" id="KW-1185">Reference proteome</keyword>
<dbReference type="AlphaFoldDB" id="A0AAW2DCW5"/>
<dbReference type="EMBL" id="JAZDWU010000003">
    <property type="protein sequence ID" value="KAL0007055.1"/>
    <property type="molecule type" value="Genomic_DNA"/>
</dbReference>
<dbReference type="Proteomes" id="UP001459277">
    <property type="component" value="Unassembled WGS sequence"/>
</dbReference>
<evidence type="ECO:0000313" key="3">
    <source>
        <dbReference type="Proteomes" id="UP001459277"/>
    </source>
</evidence>
<protein>
    <recommendedName>
        <fullName evidence="1">F-box domain-containing protein</fullName>
    </recommendedName>
</protein>
<reference evidence="2 3" key="1">
    <citation type="submission" date="2024-01" db="EMBL/GenBank/DDBJ databases">
        <title>A telomere-to-telomere, gap-free genome of sweet tea (Lithocarpus litseifolius).</title>
        <authorList>
            <person name="Zhou J."/>
        </authorList>
    </citation>
    <scope>NUCLEOTIDE SEQUENCE [LARGE SCALE GENOMIC DNA]</scope>
    <source>
        <strain evidence="2">Zhou-2022a</strain>
        <tissue evidence="2">Leaf</tissue>
    </source>
</reference>
<dbReference type="PANTHER" id="PTHR31215">
    <property type="entry name" value="OS05G0510400 PROTEIN-RELATED"/>
    <property type="match status" value="1"/>
</dbReference>
<gene>
    <name evidence="2" type="ORF">SO802_008557</name>
</gene>
<dbReference type="InterPro" id="IPR044809">
    <property type="entry name" value="AUF1-like"/>
</dbReference>
<dbReference type="InterPro" id="IPR001810">
    <property type="entry name" value="F-box_dom"/>
</dbReference>
<evidence type="ECO:0000313" key="2">
    <source>
        <dbReference type="EMBL" id="KAL0007055.1"/>
    </source>
</evidence>
<dbReference type="InterPro" id="IPR036047">
    <property type="entry name" value="F-box-like_dom_sf"/>
</dbReference>
<sequence>MSDLMFSELQSHINHFDRLPDFILLLIFNRIGDVKALGWCCVVSRRFHSLIPQVDNVVVRVDCIISNDDSSSSSLFAPAISSFFDKSRNPFSNLFWFVFGEIVKPL</sequence>
<organism evidence="2 3">
    <name type="scientific">Lithocarpus litseifolius</name>
    <dbReference type="NCBI Taxonomy" id="425828"/>
    <lineage>
        <taxon>Eukaryota</taxon>
        <taxon>Viridiplantae</taxon>
        <taxon>Streptophyta</taxon>
        <taxon>Embryophyta</taxon>
        <taxon>Tracheophyta</taxon>
        <taxon>Spermatophyta</taxon>
        <taxon>Magnoliopsida</taxon>
        <taxon>eudicotyledons</taxon>
        <taxon>Gunneridae</taxon>
        <taxon>Pentapetalae</taxon>
        <taxon>rosids</taxon>
        <taxon>fabids</taxon>
        <taxon>Fagales</taxon>
        <taxon>Fagaceae</taxon>
        <taxon>Lithocarpus</taxon>
    </lineage>
</organism>
<dbReference type="Pfam" id="PF12937">
    <property type="entry name" value="F-box-like"/>
    <property type="match status" value="1"/>
</dbReference>
<feature type="domain" description="F-box" evidence="1">
    <location>
        <begin position="16"/>
        <end position="51"/>
    </location>
</feature>
<accession>A0AAW2DCW5</accession>
<comment type="caution">
    <text evidence="2">The sequence shown here is derived from an EMBL/GenBank/DDBJ whole genome shotgun (WGS) entry which is preliminary data.</text>
</comment>
<dbReference type="SUPFAM" id="SSF81383">
    <property type="entry name" value="F-box domain"/>
    <property type="match status" value="1"/>
</dbReference>
<name>A0AAW2DCW5_9ROSI</name>
<evidence type="ECO:0000259" key="1">
    <source>
        <dbReference type="Pfam" id="PF12937"/>
    </source>
</evidence>